<name>A0A0C2JUA5_THEKT</name>
<evidence type="ECO:0000313" key="2">
    <source>
        <dbReference type="Proteomes" id="UP000031668"/>
    </source>
</evidence>
<protein>
    <submittedName>
        <fullName evidence="1">Uncharacterized protein</fullName>
    </submittedName>
</protein>
<organism evidence="1 2">
    <name type="scientific">Thelohanellus kitauei</name>
    <name type="common">Myxosporean</name>
    <dbReference type="NCBI Taxonomy" id="669202"/>
    <lineage>
        <taxon>Eukaryota</taxon>
        <taxon>Metazoa</taxon>
        <taxon>Cnidaria</taxon>
        <taxon>Myxozoa</taxon>
        <taxon>Myxosporea</taxon>
        <taxon>Bivalvulida</taxon>
        <taxon>Platysporina</taxon>
        <taxon>Myxobolidae</taxon>
        <taxon>Thelohanellus</taxon>
    </lineage>
</organism>
<reference evidence="1 2" key="1">
    <citation type="journal article" date="2014" name="Genome Biol. Evol.">
        <title>The genome of the myxosporean Thelohanellus kitauei shows adaptations to nutrient acquisition within its fish host.</title>
        <authorList>
            <person name="Yang Y."/>
            <person name="Xiong J."/>
            <person name="Zhou Z."/>
            <person name="Huo F."/>
            <person name="Miao W."/>
            <person name="Ran C."/>
            <person name="Liu Y."/>
            <person name="Zhang J."/>
            <person name="Feng J."/>
            <person name="Wang M."/>
            <person name="Wang M."/>
            <person name="Wang L."/>
            <person name="Yao B."/>
        </authorList>
    </citation>
    <scope>NUCLEOTIDE SEQUENCE [LARGE SCALE GENOMIC DNA]</scope>
    <source>
        <strain evidence="1">Wuqing</strain>
    </source>
</reference>
<gene>
    <name evidence="1" type="ORF">RF11_02939</name>
</gene>
<sequence length="105" mass="11352">MVDDYSCLIFLMVEVSAATDKSVANRSDVSRPVKASFVGHQLGRQLFLRTYDLECYKQKEGGGRSSCLRPTNALTRPLQPFDSCANIVADSAYSAESHGSGGLTS</sequence>
<dbReference type="Proteomes" id="UP000031668">
    <property type="component" value="Unassembled WGS sequence"/>
</dbReference>
<proteinExistence type="predicted"/>
<dbReference type="EMBL" id="JWZT01001059">
    <property type="protein sequence ID" value="KII72958.1"/>
    <property type="molecule type" value="Genomic_DNA"/>
</dbReference>
<comment type="caution">
    <text evidence="1">The sequence shown here is derived from an EMBL/GenBank/DDBJ whole genome shotgun (WGS) entry which is preliminary data.</text>
</comment>
<keyword evidence="2" id="KW-1185">Reference proteome</keyword>
<dbReference type="AlphaFoldDB" id="A0A0C2JUA5"/>
<accession>A0A0C2JUA5</accession>
<evidence type="ECO:0000313" key="1">
    <source>
        <dbReference type="EMBL" id="KII72958.1"/>
    </source>
</evidence>